<gene>
    <name evidence="1" type="ORF">I6H88_20220</name>
</gene>
<keyword evidence="2" id="KW-1185">Reference proteome</keyword>
<dbReference type="KEGG" id="egm:AYC65_09495"/>
<accession>A0A7T7ZXF6</accession>
<dbReference type="GeneID" id="93133140"/>
<evidence type="ECO:0000313" key="1">
    <source>
        <dbReference type="EMBL" id="QQN58721.1"/>
    </source>
</evidence>
<evidence type="ECO:0000313" key="2">
    <source>
        <dbReference type="Proteomes" id="UP000595426"/>
    </source>
</evidence>
<organism evidence="1 2">
    <name type="scientific">Elizabethkingia bruuniana</name>
    <dbReference type="NCBI Taxonomy" id="1756149"/>
    <lineage>
        <taxon>Bacteria</taxon>
        <taxon>Pseudomonadati</taxon>
        <taxon>Bacteroidota</taxon>
        <taxon>Flavobacteriia</taxon>
        <taxon>Flavobacteriales</taxon>
        <taxon>Weeksellaceae</taxon>
        <taxon>Elizabethkingia</taxon>
    </lineage>
</organism>
<proteinExistence type="predicted"/>
<dbReference type="EMBL" id="CP067018">
    <property type="protein sequence ID" value="QQN58721.1"/>
    <property type="molecule type" value="Genomic_DNA"/>
</dbReference>
<dbReference type="RefSeq" id="WP_034870499.1">
    <property type="nucleotide sequence ID" value="NZ_CBCSDR010000001.1"/>
</dbReference>
<sequence length="100" mass="10923">MNPKKTAVFLNGKEIELKDWLVSISPSDFSSNITNIGVQNYSDIGFKIKSVLAVCMQALESLAEGSSTADASDFCNILQIACDLIPHSELELLTEIRKAM</sequence>
<dbReference type="OrthoDB" id="1450564at2"/>
<dbReference type="Proteomes" id="UP000595426">
    <property type="component" value="Chromosome"/>
</dbReference>
<dbReference type="AlphaFoldDB" id="A0A7T7ZXF6"/>
<protein>
    <submittedName>
        <fullName evidence="1">Uncharacterized protein</fullName>
    </submittedName>
</protein>
<name>A0A7T7ZXF6_9FLAO</name>
<reference evidence="1 2" key="1">
    <citation type="submission" date="2020-12" db="EMBL/GenBank/DDBJ databases">
        <title>FDA dAtabase for Regulatory Grade micrObial Sequences (FDA-ARGOS): Supporting development and validation of Infectious Disease Dx tests.</title>
        <authorList>
            <person name="Kerrigan L."/>
            <person name="Long C."/>
            <person name="Tallon L."/>
            <person name="Sadzewicz L."/>
            <person name="Zhao X."/>
            <person name="Boylan J."/>
            <person name="Ott S."/>
            <person name="Bowen H."/>
            <person name="Vavikolanu K."/>
            <person name="Mehta A."/>
            <person name="Aluvathingal J."/>
            <person name="Nadendla S."/>
            <person name="Yan Y."/>
            <person name="Sichtig H."/>
        </authorList>
    </citation>
    <scope>NUCLEOTIDE SEQUENCE [LARGE SCALE GENOMIC DNA]</scope>
    <source>
        <strain evidence="1 2">FDAARGOS_1031</strain>
    </source>
</reference>